<feature type="compositionally biased region" description="Acidic residues" evidence="6">
    <location>
        <begin position="530"/>
        <end position="539"/>
    </location>
</feature>
<gene>
    <name evidence="9" type="ORF">LshimejAT787_1005530</name>
</gene>
<dbReference type="GO" id="GO:0008270">
    <property type="term" value="F:zinc ion binding"/>
    <property type="evidence" value="ECO:0007669"/>
    <property type="project" value="UniProtKB-KW"/>
</dbReference>
<dbReference type="PROSITE" id="PS50089">
    <property type="entry name" value="ZF_RING_2"/>
    <property type="match status" value="1"/>
</dbReference>
<evidence type="ECO:0000313" key="9">
    <source>
        <dbReference type="EMBL" id="GLB41953.1"/>
    </source>
</evidence>
<proteinExistence type="predicted"/>
<accession>A0A9P3PTX1</accession>
<dbReference type="PANTHER" id="PTHR11224">
    <property type="entry name" value="MAKORIN-RELATED"/>
    <property type="match status" value="1"/>
</dbReference>
<keyword evidence="1" id="KW-0808">Transferase</keyword>
<feature type="compositionally biased region" description="Gly residues" evidence="6">
    <location>
        <begin position="291"/>
        <end position="300"/>
    </location>
</feature>
<dbReference type="PANTHER" id="PTHR11224:SF10">
    <property type="entry name" value="IP09428P-RELATED"/>
    <property type="match status" value="1"/>
</dbReference>
<evidence type="ECO:0000313" key="10">
    <source>
        <dbReference type="Proteomes" id="UP001063166"/>
    </source>
</evidence>
<feature type="domain" description="RING-type" evidence="7">
    <location>
        <begin position="98"/>
        <end position="146"/>
    </location>
</feature>
<evidence type="ECO:0000256" key="3">
    <source>
        <dbReference type="ARBA" id="ARBA00022771"/>
    </source>
</evidence>
<dbReference type="SMART" id="SM00356">
    <property type="entry name" value="ZnF_C3H1"/>
    <property type="match status" value="3"/>
</dbReference>
<dbReference type="SMART" id="SM00184">
    <property type="entry name" value="RING"/>
    <property type="match status" value="1"/>
</dbReference>
<evidence type="ECO:0000256" key="5">
    <source>
        <dbReference type="PROSITE-ProRule" id="PRU00723"/>
    </source>
</evidence>
<evidence type="ECO:0000256" key="4">
    <source>
        <dbReference type="ARBA" id="ARBA00022833"/>
    </source>
</evidence>
<keyword evidence="10" id="KW-1185">Reference proteome</keyword>
<dbReference type="EMBL" id="BRPK01000010">
    <property type="protein sequence ID" value="GLB41953.1"/>
    <property type="molecule type" value="Genomic_DNA"/>
</dbReference>
<evidence type="ECO:0000256" key="1">
    <source>
        <dbReference type="ARBA" id="ARBA00022679"/>
    </source>
</evidence>
<dbReference type="InterPro" id="IPR036855">
    <property type="entry name" value="Znf_CCCH_sf"/>
</dbReference>
<feature type="region of interest" description="Disordered" evidence="6">
    <location>
        <begin position="329"/>
        <end position="367"/>
    </location>
</feature>
<dbReference type="GO" id="GO:0061630">
    <property type="term" value="F:ubiquitin protein ligase activity"/>
    <property type="evidence" value="ECO:0007669"/>
    <property type="project" value="InterPro"/>
</dbReference>
<feature type="domain" description="C3H1-type" evidence="8">
    <location>
        <begin position="176"/>
        <end position="211"/>
    </location>
</feature>
<reference evidence="9" key="1">
    <citation type="submission" date="2022-07" db="EMBL/GenBank/DDBJ databases">
        <title>The genome of Lyophyllum shimeji provides insight into the initial evolution of ectomycorrhizal fungal genome.</title>
        <authorList>
            <person name="Kobayashi Y."/>
            <person name="Shibata T."/>
            <person name="Hirakawa H."/>
            <person name="Shigenobu S."/>
            <person name="Nishiyama T."/>
            <person name="Yamada A."/>
            <person name="Hasebe M."/>
            <person name="Kawaguchi M."/>
        </authorList>
    </citation>
    <scope>NUCLEOTIDE SEQUENCE</scope>
    <source>
        <strain evidence="9">AT787</strain>
    </source>
</reference>
<dbReference type="InterPro" id="IPR018957">
    <property type="entry name" value="Znf_C3HC4_RING-type"/>
</dbReference>
<feature type="zinc finger region" description="C3H1-type" evidence="5">
    <location>
        <begin position="54"/>
        <end position="81"/>
    </location>
</feature>
<sequence length="611" mass="67821">MNDVQRPITSKARGICKYYTTQRGCFAGDTCKFLHTTEPAVDPSSSRPPYLTPYDEAKRCKYYAAGYCKHGAQCWFRHGIKDDPPKPGPPEADDEELCSICFEKPSIYGLLGGCSHIFCIDCIRQWRDPAGKGGGIDNNKKCPMCRAKCRYIIPSSRFWKEGSEEKAQVVRKYKASMSKVPCKHFQASKKKNPGKPMCPFGKDCFYQHLNDDGTPHVLKYGVDRSMREWRHRRQRNSGFGPFSFITGDGIDLRGPIGLDFLPNVGGSDDAINVAGTFAMDLFDQMVAQLSGGRGRGGGTSRGRRRRDSFHEELSRARMEIIAGAISAGRGAPHRRETQPHQNLRPVVVPGTLPPTHWDFDGDGEEEDDGWGWNDLVDEAAHNGNFDVMERLELLANHMLGSTRTDRGRDSESSPPPLEPIGREDTPPPLLIPFGTGWQVEHDNDMPALESVSNSSESDDGSDDEHGSDYESIDTAQRVERAFDLAFNLTERPEEARPSSSRSQGGTTHTSGARPRFSTVVEREERRADIETEADDEVDDERGAEPQEIDSPKPEGTASLITPAEPPFVTDGRGRVVWSNKDAETTPEPGESQPRATGSRSLLGRVFDAFMY</sequence>
<dbReference type="InterPro" id="IPR045072">
    <property type="entry name" value="MKRN-like"/>
</dbReference>
<protein>
    <submittedName>
        <fullName evidence="9">Zinc finger</fullName>
    </submittedName>
</protein>
<dbReference type="Proteomes" id="UP001063166">
    <property type="component" value="Unassembled WGS sequence"/>
</dbReference>
<dbReference type="SUPFAM" id="SSF90229">
    <property type="entry name" value="CCCH zinc finger"/>
    <property type="match status" value="2"/>
</dbReference>
<dbReference type="PROSITE" id="PS00518">
    <property type="entry name" value="ZF_RING_1"/>
    <property type="match status" value="1"/>
</dbReference>
<keyword evidence="4 5" id="KW-0862">Zinc</keyword>
<evidence type="ECO:0000259" key="8">
    <source>
        <dbReference type="PROSITE" id="PS50103"/>
    </source>
</evidence>
<dbReference type="InterPro" id="IPR001841">
    <property type="entry name" value="Znf_RING"/>
</dbReference>
<dbReference type="Gene3D" id="4.10.1000.10">
    <property type="entry name" value="Zinc finger, CCCH-type"/>
    <property type="match status" value="1"/>
</dbReference>
<dbReference type="InterPro" id="IPR017907">
    <property type="entry name" value="Znf_RING_CS"/>
</dbReference>
<evidence type="ECO:0000256" key="6">
    <source>
        <dbReference type="SAM" id="MobiDB-lite"/>
    </source>
</evidence>
<feature type="zinc finger region" description="C3H1-type" evidence="5">
    <location>
        <begin position="176"/>
        <end position="211"/>
    </location>
</feature>
<evidence type="ECO:0000259" key="7">
    <source>
        <dbReference type="PROSITE" id="PS50089"/>
    </source>
</evidence>
<dbReference type="Pfam" id="PF00097">
    <property type="entry name" value="zf-C3HC4"/>
    <property type="match status" value="1"/>
</dbReference>
<dbReference type="AlphaFoldDB" id="A0A9P3PTX1"/>
<dbReference type="PROSITE" id="PS50103">
    <property type="entry name" value="ZF_C3H1"/>
    <property type="match status" value="3"/>
</dbReference>
<comment type="caution">
    <text evidence="9">The sequence shown here is derived from an EMBL/GenBank/DDBJ whole genome shotgun (WGS) entry which is preliminary data.</text>
</comment>
<dbReference type="SUPFAM" id="SSF57850">
    <property type="entry name" value="RING/U-box"/>
    <property type="match status" value="1"/>
</dbReference>
<dbReference type="InterPro" id="IPR000571">
    <property type="entry name" value="Znf_CCCH"/>
</dbReference>
<dbReference type="OrthoDB" id="250836at2759"/>
<organism evidence="9 10">
    <name type="scientific">Lyophyllum shimeji</name>
    <name type="common">Hon-shimeji</name>
    <name type="synonym">Tricholoma shimeji</name>
    <dbReference type="NCBI Taxonomy" id="47721"/>
    <lineage>
        <taxon>Eukaryota</taxon>
        <taxon>Fungi</taxon>
        <taxon>Dikarya</taxon>
        <taxon>Basidiomycota</taxon>
        <taxon>Agaricomycotina</taxon>
        <taxon>Agaricomycetes</taxon>
        <taxon>Agaricomycetidae</taxon>
        <taxon>Agaricales</taxon>
        <taxon>Tricholomatineae</taxon>
        <taxon>Lyophyllaceae</taxon>
        <taxon>Lyophyllum</taxon>
    </lineage>
</organism>
<feature type="region of interest" description="Disordered" evidence="6">
    <location>
        <begin position="290"/>
        <end position="310"/>
    </location>
</feature>
<keyword evidence="2 5" id="KW-0479">Metal-binding</keyword>
<feature type="zinc finger region" description="C3H1-type" evidence="5">
    <location>
        <begin position="10"/>
        <end position="38"/>
    </location>
</feature>
<feature type="region of interest" description="Disordered" evidence="6">
    <location>
        <begin position="400"/>
        <end position="602"/>
    </location>
</feature>
<dbReference type="GO" id="GO:0000209">
    <property type="term" value="P:protein polyubiquitination"/>
    <property type="evidence" value="ECO:0007669"/>
    <property type="project" value="InterPro"/>
</dbReference>
<keyword evidence="3 5" id="KW-0863">Zinc-finger</keyword>
<evidence type="ECO:0000256" key="2">
    <source>
        <dbReference type="ARBA" id="ARBA00022723"/>
    </source>
</evidence>
<feature type="compositionally biased region" description="Basic and acidic residues" evidence="6">
    <location>
        <begin position="520"/>
        <end position="529"/>
    </location>
</feature>
<dbReference type="InterPro" id="IPR013083">
    <property type="entry name" value="Znf_RING/FYVE/PHD"/>
</dbReference>
<feature type="domain" description="C3H1-type" evidence="8">
    <location>
        <begin position="54"/>
        <end position="81"/>
    </location>
</feature>
<name>A0A9P3PTX1_LYOSH</name>
<dbReference type="Gene3D" id="3.30.40.10">
    <property type="entry name" value="Zinc/RING finger domain, C3HC4 (zinc finger)"/>
    <property type="match status" value="1"/>
</dbReference>
<feature type="domain" description="C3H1-type" evidence="8">
    <location>
        <begin position="10"/>
        <end position="38"/>
    </location>
</feature>
<feature type="compositionally biased region" description="Basic and acidic residues" evidence="6">
    <location>
        <begin position="540"/>
        <end position="552"/>
    </location>
</feature>